<dbReference type="OrthoDB" id="95392at2759"/>
<sequence length="518" mass="55553">MSPHLLSLIVGIAVSLGIVTATQPGEWPSLSLHFTIKRQPMQVYGQSTFTMTANPVVAINGSRVLYDATATFNQDTTTYKYLLSNGVAYLSRSTSGGVSTKCLDSDVLPSINSIVMALNTAAVIASVPENEGVQCSSGELYKVSVDGTDFALCYSGSAGFTMHGSDMDIVVEYVKTRVDISVPTMNIDSANKCALVASSSALTPIGSALLTGASIPSTKARRLKAAFDFSSLKTPPCKCKSTPRPCIFIHGMGIKPEMPENQQHFPKYWGKLADHAPCCSSMEYARLDTVNNAWTSAAQQQKVCDRALAASKTTQGATITDTIIITHSMGGLMLSGAIANGFCGLDSSSSWLSLGAPMRGSMGSDYTQDACDGDNGFVLEKFANVTGRCPVSVATRSLAYEKGDHASAKLNAAYKAAQKVYRTRVTAVACSNSYSGLLSDYQWQFWMLGKVVPHKSPQNDGMVEFQSCRGGIPESKFGDSYLDPFYVSRVNHFDLQFLSGDAVLDKSKMPAKWFECVL</sequence>
<accession>A0A8T1VEA4</accession>
<evidence type="ECO:0000313" key="3">
    <source>
        <dbReference type="Proteomes" id="UP000693981"/>
    </source>
</evidence>
<proteinExistence type="predicted"/>
<dbReference type="PANTHER" id="PTHR22538:SF1">
    <property type="entry name" value="VWFD DOMAIN-CONTAINING PROTEIN"/>
    <property type="match status" value="1"/>
</dbReference>
<comment type="caution">
    <text evidence="2">The sequence shown here is derived from an EMBL/GenBank/DDBJ whole genome shotgun (WGS) entry which is preliminary data.</text>
</comment>
<reference evidence="2" key="1">
    <citation type="submission" date="2021-02" db="EMBL/GenBank/DDBJ databases">
        <authorList>
            <person name="Palmer J.M."/>
        </authorList>
    </citation>
    <scope>NUCLEOTIDE SEQUENCE</scope>
    <source>
        <strain evidence="2">SCRP23</strain>
    </source>
</reference>
<dbReference type="EMBL" id="JAGDFL010000950">
    <property type="protein sequence ID" value="KAG7379411.1"/>
    <property type="molecule type" value="Genomic_DNA"/>
</dbReference>
<organism evidence="2 3">
    <name type="scientific">Phytophthora boehmeriae</name>
    <dbReference type="NCBI Taxonomy" id="109152"/>
    <lineage>
        <taxon>Eukaryota</taxon>
        <taxon>Sar</taxon>
        <taxon>Stramenopiles</taxon>
        <taxon>Oomycota</taxon>
        <taxon>Peronosporomycetes</taxon>
        <taxon>Peronosporales</taxon>
        <taxon>Peronosporaceae</taxon>
        <taxon>Phytophthora</taxon>
    </lineage>
</organism>
<dbReference type="Proteomes" id="UP000693981">
    <property type="component" value="Unassembled WGS sequence"/>
</dbReference>
<name>A0A8T1VEA4_9STRA</name>
<evidence type="ECO:0000313" key="2">
    <source>
        <dbReference type="EMBL" id="KAG7379411.1"/>
    </source>
</evidence>
<feature type="chain" id="PRO_5035724724" evidence="1">
    <location>
        <begin position="22"/>
        <end position="518"/>
    </location>
</feature>
<gene>
    <name evidence="2" type="ORF">PHYBOEH_011948</name>
</gene>
<dbReference type="AlphaFoldDB" id="A0A8T1VEA4"/>
<keyword evidence="3" id="KW-1185">Reference proteome</keyword>
<keyword evidence="1" id="KW-0732">Signal</keyword>
<feature type="signal peptide" evidence="1">
    <location>
        <begin position="1"/>
        <end position="21"/>
    </location>
</feature>
<protein>
    <submittedName>
        <fullName evidence="2">Uncharacterized protein</fullName>
    </submittedName>
</protein>
<evidence type="ECO:0000256" key="1">
    <source>
        <dbReference type="SAM" id="SignalP"/>
    </source>
</evidence>
<dbReference type="PANTHER" id="PTHR22538">
    <property type="entry name" value="CILIA- AND FLAGELLA-ASSOCIATED PROTEIN 74"/>
    <property type="match status" value="1"/>
</dbReference>